<reference evidence="1" key="1">
    <citation type="submission" date="2018-01" db="EMBL/GenBank/DDBJ databases">
        <title>An insight into the sialome of Amazonian anophelines.</title>
        <authorList>
            <person name="Ribeiro J.M."/>
            <person name="Scarpassa V."/>
            <person name="Calvo E."/>
        </authorList>
    </citation>
    <scope>NUCLEOTIDE SEQUENCE</scope>
</reference>
<sequence>MRAEAASILSWHCFASSSTACFFDIASSNWRCTTASSRSLANRAASAAPFSSIAISSFFCWRARFAFSGSTSLFTS</sequence>
<dbReference type="EMBL" id="GGFL01009290">
    <property type="protein sequence ID" value="MBW73468.1"/>
    <property type="molecule type" value="Transcribed_RNA"/>
</dbReference>
<evidence type="ECO:0000313" key="1">
    <source>
        <dbReference type="EMBL" id="MBW73468.1"/>
    </source>
</evidence>
<dbReference type="AlphaFoldDB" id="A0A2M4D8R4"/>
<accession>A0A2M4D8R4</accession>
<protein>
    <submittedName>
        <fullName evidence="1">Putative secreted protein</fullName>
    </submittedName>
</protein>
<dbReference type="PROSITE" id="PS51257">
    <property type="entry name" value="PROKAR_LIPOPROTEIN"/>
    <property type="match status" value="1"/>
</dbReference>
<proteinExistence type="predicted"/>
<organism evidence="1">
    <name type="scientific">Anopheles darlingi</name>
    <name type="common">Mosquito</name>
    <dbReference type="NCBI Taxonomy" id="43151"/>
    <lineage>
        <taxon>Eukaryota</taxon>
        <taxon>Metazoa</taxon>
        <taxon>Ecdysozoa</taxon>
        <taxon>Arthropoda</taxon>
        <taxon>Hexapoda</taxon>
        <taxon>Insecta</taxon>
        <taxon>Pterygota</taxon>
        <taxon>Neoptera</taxon>
        <taxon>Endopterygota</taxon>
        <taxon>Diptera</taxon>
        <taxon>Nematocera</taxon>
        <taxon>Culicoidea</taxon>
        <taxon>Culicidae</taxon>
        <taxon>Anophelinae</taxon>
        <taxon>Anopheles</taxon>
    </lineage>
</organism>
<name>A0A2M4D8R4_ANODA</name>